<dbReference type="PIRSF" id="PIRSF000193">
    <property type="entry name" value="Pyrrol-5-carb_rd"/>
    <property type="match status" value="1"/>
</dbReference>
<feature type="binding site" evidence="2">
    <location>
        <position position="35"/>
    </location>
    <ligand>
        <name>NADP(+)</name>
        <dbReference type="ChEBI" id="CHEBI:58349"/>
    </ligand>
</feature>
<dbReference type="InterPro" id="IPR000304">
    <property type="entry name" value="Pyrroline-COOH_reductase"/>
</dbReference>
<dbReference type="SUPFAM" id="SSF48179">
    <property type="entry name" value="6-phosphogluconate dehydrogenase C-terminal domain-like"/>
    <property type="match status" value="1"/>
</dbReference>
<dbReference type="PANTHER" id="PTHR11645">
    <property type="entry name" value="PYRROLINE-5-CARBOXYLATE REDUCTASE"/>
    <property type="match status" value="1"/>
</dbReference>
<evidence type="ECO:0000313" key="5">
    <source>
        <dbReference type="EMBL" id="KNY26421.1"/>
    </source>
</evidence>
<dbReference type="Pfam" id="PF03807">
    <property type="entry name" value="F420_oxidored"/>
    <property type="match status" value="1"/>
</dbReference>
<name>A0A0L6JKR2_9FIRM</name>
<dbReference type="GO" id="GO:0004735">
    <property type="term" value="F:pyrroline-5-carboxylate reductase activity"/>
    <property type="evidence" value="ECO:0007669"/>
    <property type="project" value="UniProtKB-EC"/>
</dbReference>
<dbReference type="EC" id="1.5.1.2" evidence="5"/>
<keyword evidence="6" id="KW-1185">Reference proteome</keyword>
<dbReference type="eggNOG" id="COG0345">
    <property type="taxonomic scope" value="Bacteria"/>
</dbReference>
<evidence type="ECO:0000259" key="4">
    <source>
        <dbReference type="Pfam" id="PF14748"/>
    </source>
</evidence>
<dbReference type="InterPro" id="IPR029036">
    <property type="entry name" value="P5CR_dimer"/>
</dbReference>
<proteinExistence type="inferred from homology"/>
<evidence type="ECO:0000256" key="2">
    <source>
        <dbReference type="PIRSR" id="PIRSR000193-1"/>
    </source>
</evidence>
<feature type="domain" description="Pyrroline-5-carboxylate reductase catalytic N-terminal" evidence="3">
    <location>
        <begin position="3"/>
        <end position="98"/>
    </location>
</feature>
<reference evidence="6" key="1">
    <citation type="submission" date="2015-07" db="EMBL/GenBank/DDBJ databases">
        <title>Near-Complete Genome Sequence of the Cellulolytic Bacterium Bacteroides (Pseudobacteroides) cellulosolvens ATCC 35603.</title>
        <authorList>
            <person name="Dassa B."/>
            <person name="Utturkar S.M."/>
            <person name="Klingeman D.M."/>
            <person name="Hurt R.A."/>
            <person name="Keller M."/>
            <person name="Xu J."/>
            <person name="Reddy Y.H.K."/>
            <person name="Borovok I."/>
            <person name="Grinberg I.R."/>
            <person name="Lamed R."/>
            <person name="Zhivin O."/>
            <person name="Bayer E.A."/>
            <person name="Brown S.D."/>
        </authorList>
    </citation>
    <scope>NUCLEOTIDE SEQUENCE [LARGE SCALE GENOMIC DNA]</scope>
    <source>
        <strain evidence="6">DSM 2933</strain>
    </source>
</reference>
<evidence type="ECO:0000256" key="1">
    <source>
        <dbReference type="ARBA" id="ARBA00005525"/>
    </source>
</evidence>
<dbReference type="RefSeq" id="WP_036941366.1">
    <property type="nucleotide sequence ID" value="NZ_JQKC01000015.1"/>
</dbReference>
<feature type="domain" description="Pyrroline-5-carboxylate reductase dimerisation" evidence="4">
    <location>
        <begin position="160"/>
        <end position="263"/>
    </location>
</feature>
<dbReference type="STRING" id="398512.Bccel_1683"/>
<keyword evidence="2" id="KW-0521">NADP</keyword>
<keyword evidence="5" id="KW-0560">Oxidoreductase</keyword>
<organism evidence="5 6">
    <name type="scientific">Pseudobacteroides cellulosolvens ATCC 35603 = DSM 2933</name>
    <dbReference type="NCBI Taxonomy" id="398512"/>
    <lineage>
        <taxon>Bacteria</taxon>
        <taxon>Bacillati</taxon>
        <taxon>Bacillota</taxon>
        <taxon>Clostridia</taxon>
        <taxon>Eubacteriales</taxon>
        <taxon>Oscillospiraceae</taxon>
        <taxon>Pseudobacteroides</taxon>
    </lineage>
</organism>
<dbReference type="Gene3D" id="1.10.3730.10">
    <property type="entry name" value="ProC C-terminal domain-like"/>
    <property type="match status" value="1"/>
</dbReference>
<feature type="binding site" evidence="2">
    <location>
        <begin position="7"/>
        <end position="12"/>
    </location>
    <ligand>
        <name>NADP(+)</name>
        <dbReference type="ChEBI" id="CHEBI:58349"/>
    </ligand>
</feature>
<dbReference type="OrthoDB" id="9793586at2"/>
<gene>
    <name evidence="5" type="ORF">Bccel_1683</name>
</gene>
<dbReference type="GO" id="GO:0055129">
    <property type="term" value="P:L-proline biosynthetic process"/>
    <property type="evidence" value="ECO:0007669"/>
    <property type="project" value="TreeGrafter"/>
</dbReference>
<dbReference type="SUPFAM" id="SSF51735">
    <property type="entry name" value="NAD(P)-binding Rossmann-fold domains"/>
    <property type="match status" value="1"/>
</dbReference>
<evidence type="ECO:0000313" key="6">
    <source>
        <dbReference type="Proteomes" id="UP000036923"/>
    </source>
</evidence>
<dbReference type="InterPro" id="IPR036291">
    <property type="entry name" value="NAD(P)-bd_dom_sf"/>
</dbReference>
<dbReference type="Pfam" id="PF14748">
    <property type="entry name" value="P5CR_dimer"/>
    <property type="match status" value="1"/>
</dbReference>
<dbReference type="EMBL" id="LGTC01000001">
    <property type="protein sequence ID" value="KNY26421.1"/>
    <property type="molecule type" value="Genomic_DNA"/>
</dbReference>
<dbReference type="PANTHER" id="PTHR11645:SF53">
    <property type="entry name" value="PYRROLINE-5-CARBOXYLATE REDUCTASE 3"/>
    <property type="match status" value="1"/>
</dbReference>
<dbReference type="InterPro" id="IPR008927">
    <property type="entry name" value="6-PGluconate_DH-like_C_sf"/>
</dbReference>
<comment type="caution">
    <text evidence="5">The sequence shown here is derived from an EMBL/GenBank/DDBJ whole genome shotgun (WGS) entry which is preliminary data.</text>
</comment>
<dbReference type="InterPro" id="IPR028939">
    <property type="entry name" value="P5C_Rdtase_cat_N"/>
</dbReference>
<dbReference type="Gene3D" id="3.40.50.720">
    <property type="entry name" value="NAD(P)-binding Rossmann-like Domain"/>
    <property type="match status" value="1"/>
</dbReference>
<accession>A0A0L6JKR2</accession>
<sequence>MQKIGLIGYGSMGSMLIDAFLSSQILKQEEIIISTRTQTKLELLKQRFPKIQTVKDNRLLAKECKILFVCVEPMEVKRILDEIRKEVSRELHLVSIAACVTIEYLESVFNGKVTKVIPSVTSEVGFGVSLICHNSKVGSEDALVVESLFNAIGSIKVIKEKHFEIAADLTSCAPGLISAIFLEYIKASLPYSDFSPSDTEDMLVSTFYGTAKLMQERNLGFNEIIKRVATSGGITERGVEVLRKGLPSLFDSLFKNTLEKHGEIKGVLKTQFNSNLRTDL</sequence>
<protein>
    <submittedName>
        <fullName evidence="5">Pyrroline-5-carboxylate reductase</fullName>
        <ecNumber evidence="5">1.5.1.2</ecNumber>
    </submittedName>
</protein>
<evidence type="ECO:0000259" key="3">
    <source>
        <dbReference type="Pfam" id="PF03807"/>
    </source>
</evidence>
<feature type="binding site" evidence="2">
    <location>
        <position position="57"/>
    </location>
    <ligand>
        <name>NADPH</name>
        <dbReference type="ChEBI" id="CHEBI:57783"/>
    </ligand>
</feature>
<comment type="similarity">
    <text evidence="1">Belongs to the pyrroline-5-carboxylate reductase family.</text>
</comment>
<dbReference type="AlphaFoldDB" id="A0A0L6JKR2"/>
<dbReference type="Proteomes" id="UP000036923">
    <property type="component" value="Unassembled WGS sequence"/>
</dbReference>